<comment type="caution">
    <text evidence="2">The sequence shown here is derived from an EMBL/GenBank/DDBJ whole genome shotgun (WGS) entry which is preliminary data.</text>
</comment>
<gene>
    <name evidence="2" type="ORF">SDC9_179380</name>
</gene>
<name>A0A645GYL2_9ZZZZ</name>
<proteinExistence type="predicted"/>
<evidence type="ECO:0000259" key="1">
    <source>
        <dbReference type="PROSITE" id="PS51078"/>
    </source>
</evidence>
<protein>
    <recommendedName>
        <fullName evidence="1">IclR-ED domain-containing protein</fullName>
    </recommendedName>
</protein>
<organism evidence="2">
    <name type="scientific">bioreactor metagenome</name>
    <dbReference type="NCBI Taxonomy" id="1076179"/>
    <lineage>
        <taxon>unclassified sequences</taxon>
        <taxon>metagenomes</taxon>
        <taxon>ecological metagenomes</taxon>
    </lineage>
</organism>
<dbReference type="AlphaFoldDB" id="A0A645GYL2"/>
<dbReference type="Pfam" id="PF01614">
    <property type="entry name" value="IclR_C"/>
    <property type="match status" value="1"/>
</dbReference>
<sequence>MQRYPRITAELLHERVAEARDKGYAVLLDVVVERMGGIAAPILDPQGRPVGALSIAALNDRILSRESAMGHALMHEAMQCQVRWAEATRPASRTAHRLRAAKPAGN</sequence>
<dbReference type="EMBL" id="VSSQ01083647">
    <property type="protein sequence ID" value="MPN31905.1"/>
    <property type="molecule type" value="Genomic_DNA"/>
</dbReference>
<dbReference type="Gene3D" id="3.30.450.40">
    <property type="match status" value="1"/>
</dbReference>
<reference evidence="2" key="1">
    <citation type="submission" date="2019-08" db="EMBL/GenBank/DDBJ databases">
        <authorList>
            <person name="Kucharzyk K."/>
            <person name="Murdoch R.W."/>
            <person name="Higgins S."/>
            <person name="Loffler F."/>
        </authorList>
    </citation>
    <scope>NUCLEOTIDE SEQUENCE</scope>
</reference>
<dbReference type="PROSITE" id="PS51078">
    <property type="entry name" value="ICLR_ED"/>
    <property type="match status" value="1"/>
</dbReference>
<dbReference type="InterPro" id="IPR014757">
    <property type="entry name" value="Tscrpt_reg_IclR_C"/>
</dbReference>
<dbReference type="SUPFAM" id="SSF55781">
    <property type="entry name" value="GAF domain-like"/>
    <property type="match status" value="1"/>
</dbReference>
<evidence type="ECO:0000313" key="2">
    <source>
        <dbReference type="EMBL" id="MPN31905.1"/>
    </source>
</evidence>
<accession>A0A645GYL2</accession>
<feature type="domain" description="IclR-ED" evidence="1">
    <location>
        <begin position="1"/>
        <end position="101"/>
    </location>
</feature>
<dbReference type="InterPro" id="IPR029016">
    <property type="entry name" value="GAF-like_dom_sf"/>
</dbReference>